<evidence type="ECO:0000313" key="2">
    <source>
        <dbReference type="EMBL" id="VEN55620.1"/>
    </source>
</evidence>
<reference evidence="2 3" key="1">
    <citation type="submission" date="2019-01" db="EMBL/GenBank/DDBJ databases">
        <authorList>
            <person name="Sayadi A."/>
        </authorList>
    </citation>
    <scope>NUCLEOTIDE SEQUENCE [LARGE SCALE GENOMIC DNA]</scope>
</reference>
<proteinExistence type="predicted"/>
<organism evidence="2 3">
    <name type="scientific">Callosobruchus maculatus</name>
    <name type="common">Southern cowpea weevil</name>
    <name type="synonym">Pulse bruchid</name>
    <dbReference type="NCBI Taxonomy" id="64391"/>
    <lineage>
        <taxon>Eukaryota</taxon>
        <taxon>Metazoa</taxon>
        <taxon>Ecdysozoa</taxon>
        <taxon>Arthropoda</taxon>
        <taxon>Hexapoda</taxon>
        <taxon>Insecta</taxon>
        <taxon>Pterygota</taxon>
        <taxon>Neoptera</taxon>
        <taxon>Endopterygota</taxon>
        <taxon>Coleoptera</taxon>
        <taxon>Polyphaga</taxon>
        <taxon>Cucujiformia</taxon>
        <taxon>Chrysomeloidea</taxon>
        <taxon>Chrysomelidae</taxon>
        <taxon>Bruchinae</taxon>
        <taxon>Bruchini</taxon>
        <taxon>Callosobruchus</taxon>
    </lineage>
</organism>
<sequence>DVIIFKRQYLERPNAHEETNPLLFWKINGHELAPIDECCVKYVCIPATSVESAAGQVTSDRRSRLKPEN</sequence>
<dbReference type="Pfam" id="PF05699">
    <property type="entry name" value="Dimer_Tnp_hAT"/>
    <property type="match status" value="1"/>
</dbReference>
<keyword evidence="3" id="KW-1185">Reference proteome</keyword>
<dbReference type="SUPFAM" id="SSF53098">
    <property type="entry name" value="Ribonuclease H-like"/>
    <property type="match status" value="1"/>
</dbReference>
<evidence type="ECO:0000313" key="3">
    <source>
        <dbReference type="Proteomes" id="UP000410492"/>
    </source>
</evidence>
<evidence type="ECO:0000259" key="1">
    <source>
        <dbReference type="Pfam" id="PF05699"/>
    </source>
</evidence>
<feature type="non-terminal residue" evidence="2">
    <location>
        <position position="69"/>
    </location>
</feature>
<dbReference type="GO" id="GO:0046983">
    <property type="term" value="F:protein dimerization activity"/>
    <property type="evidence" value="ECO:0007669"/>
    <property type="project" value="InterPro"/>
</dbReference>
<accession>A0A653D650</accession>
<protein>
    <recommendedName>
        <fullName evidence="1">HAT C-terminal dimerisation domain-containing protein</fullName>
    </recommendedName>
</protein>
<dbReference type="OrthoDB" id="3062869at2759"/>
<dbReference type="AlphaFoldDB" id="A0A653D650"/>
<dbReference type="InterPro" id="IPR008906">
    <property type="entry name" value="HATC_C_dom"/>
</dbReference>
<feature type="non-terminal residue" evidence="2">
    <location>
        <position position="1"/>
    </location>
</feature>
<name>A0A653D650_CALMS</name>
<dbReference type="Proteomes" id="UP000410492">
    <property type="component" value="Unassembled WGS sequence"/>
</dbReference>
<gene>
    <name evidence="2" type="ORF">CALMAC_LOCUS14753</name>
</gene>
<dbReference type="EMBL" id="CAACVG010010354">
    <property type="protein sequence ID" value="VEN55620.1"/>
    <property type="molecule type" value="Genomic_DNA"/>
</dbReference>
<feature type="domain" description="HAT C-terminal dimerisation" evidence="1">
    <location>
        <begin position="7"/>
        <end position="69"/>
    </location>
</feature>
<dbReference type="InterPro" id="IPR012337">
    <property type="entry name" value="RNaseH-like_sf"/>
</dbReference>